<name>A0ABQ6MHY3_9STRA</name>
<reference evidence="1 2" key="1">
    <citation type="journal article" date="2023" name="Commun. Biol.">
        <title>Genome analysis of Parmales, the sister group of diatoms, reveals the evolutionary specialization of diatoms from phago-mixotrophs to photoautotrophs.</title>
        <authorList>
            <person name="Ban H."/>
            <person name="Sato S."/>
            <person name="Yoshikawa S."/>
            <person name="Yamada K."/>
            <person name="Nakamura Y."/>
            <person name="Ichinomiya M."/>
            <person name="Sato N."/>
            <person name="Blanc-Mathieu R."/>
            <person name="Endo H."/>
            <person name="Kuwata A."/>
            <person name="Ogata H."/>
        </authorList>
    </citation>
    <scope>NUCLEOTIDE SEQUENCE [LARGE SCALE GENOMIC DNA]</scope>
</reference>
<dbReference type="Proteomes" id="UP001165060">
    <property type="component" value="Unassembled WGS sequence"/>
</dbReference>
<protein>
    <submittedName>
        <fullName evidence="1">Uncharacterized protein</fullName>
    </submittedName>
</protein>
<dbReference type="EMBL" id="BRYB01002849">
    <property type="protein sequence ID" value="GMI26415.1"/>
    <property type="molecule type" value="Genomic_DNA"/>
</dbReference>
<gene>
    <name evidence="1" type="ORF">TeGR_g5399</name>
</gene>
<proteinExistence type="predicted"/>
<keyword evidence="2" id="KW-1185">Reference proteome</keyword>
<evidence type="ECO:0000313" key="1">
    <source>
        <dbReference type="EMBL" id="GMI26415.1"/>
    </source>
</evidence>
<sequence>MGASSSICDLQDLQKEFQALAPTLTDEQKQSLNDAYKEAESKQKGELYVIGCCRKKLADLQSGAAPAPAAESGAEAGDFVVREVKVVGGTGELEKAVGVDLQTGAAPPPSGIDRSGIEKNAGGCDEPSSADPELWNIDGCEVDMLVKYKMGGNLWYVQSRMRENPPQKPIPGFPLNQKATDASRYYAKEDEGEFNKDSTNFCDGAAWKAIQEANPPVAVAA</sequence>
<accession>A0ABQ6MHY3</accession>
<evidence type="ECO:0000313" key="2">
    <source>
        <dbReference type="Proteomes" id="UP001165060"/>
    </source>
</evidence>
<organism evidence="1 2">
    <name type="scientific">Tetraparma gracilis</name>
    <dbReference type="NCBI Taxonomy" id="2962635"/>
    <lineage>
        <taxon>Eukaryota</taxon>
        <taxon>Sar</taxon>
        <taxon>Stramenopiles</taxon>
        <taxon>Ochrophyta</taxon>
        <taxon>Bolidophyceae</taxon>
        <taxon>Parmales</taxon>
        <taxon>Triparmaceae</taxon>
        <taxon>Tetraparma</taxon>
    </lineage>
</organism>
<comment type="caution">
    <text evidence="1">The sequence shown here is derived from an EMBL/GenBank/DDBJ whole genome shotgun (WGS) entry which is preliminary data.</text>
</comment>